<dbReference type="InterPro" id="IPR006083">
    <property type="entry name" value="PRK/URK"/>
</dbReference>
<dbReference type="PANTHER" id="PTHR10285">
    <property type="entry name" value="URIDINE KINASE"/>
    <property type="match status" value="1"/>
</dbReference>
<dbReference type="InterPro" id="IPR027417">
    <property type="entry name" value="P-loop_NTPase"/>
</dbReference>
<keyword evidence="2" id="KW-0418">Kinase</keyword>
<comment type="caution">
    <text evidence="2">The sequence shown here is derived from an EMBL/GenBank/DDBJ whole genome shotgun (WGS) entry which is preliminary data.</text>
</comment>
<organism evidence="2 3">
    <name type="scientific">Brevundimonas terrae</name>
    <dbReference type="NCBI Taxonomy" id="363631"/>
    <lineage>
        <taxon>Bacteria</taxon>
        <taxon>Pseudomonadati</taxon>
        <taxon>Pseudomonadota</taxon>
        <taxon>Alphaproteobacteria</taxon>
        <taxon>Caulobacterales</taxon>
        <taxon>Caulobacteraceae</taxon>
        <taxon>Brevundimonas</taxon>
    </lineage>
</organism>
<dbReference type="Gene3D" id="3.40.50.300">
    <property type="entry name" value="P-loop containing nucleotide triphosphate hydrolases"/>
    <property type="match status" value="1"/>
</dbReference>
<evidence type="ECO:0000313" key="3">
    <source>
        <dbReference type="Proteomes" id="UP001500791"/>
    </source>
</evidence>
<name>A0ABN0Y3K5_9CAUL</name>
<accession>A0ABN0Y3K5</accession>
<dbReference type="SUPFAM" id="SSF52540">
    <property type="entry name" value="P-loop containing nucleoside triphosphate hydrolases"/>
    <property type="match status" value="1"/>
</dbReference>
<protein>
    <submittedName>
        <fullName evidence="2">Kinase</fullName>
    </submittedName>
</protein>
<feature type="domain" description="Phosphoribulokinase/uridine kinase" evidence="1">
    <location>
        <begin position="30"/>
        <end position="142"/>
    </location>
</feature>
<evidence type="ECO:0000259" key="1">
    <source>
        <dbReference type="Pfam" id="PF00485"/>
    </source>
</evidence>
<keyword evidence="2" id="KW-0808">Transferase</keyword>
<reference evidence="2 3" key="1">
    <citation type="journal article" date="2019" name="Int. J. Syst. Evol. Microbiol.">
        <title>The Global Catalogue of Microorganisms (GCM) 10K type strain sequencing project: providing services to taxonomists for standard genome sequencing and annotation.</title>
        <authorList>
            <consortium name="The Broad Institute Genomics Platform"/>
            <consortium name="The Broad Institute Genome Sequencing Center for Infectious Disease"/>
            <person name="Wu L."/>
            <person name="Ma J."/>
        </authorList>
    </citation>
    <scope>NUCLEOTIDE SEQUENCE [LARGE SCALE GENOMIC DNA]</scope>
    <source>
        <strain evidence="2 3">JCM 13476</strain>
    </source>
</reference>
<evidence type="ECO:0000313" key="2">
    <source>
        <dbReference type="EMBL" id="GAA0380613.1"/>
    </source>
</evidence>
<dbReference type="Proteomes" id="UP001500791">
    <property type="component" value="Unassembled WGS sequence"/>
</dbReference>
<dbReference type="EMBL" id="BAAAEJ010000003">
    <property type="protein sequence ID" value="GAA0380613.1"/>
    <property type="molecule type" value="Genomic_DNA"/>
</dbReference>
<dbReference type="RefSeq" id="WP_167175844.1">
    <property type="nucleotide sequence ID" value="NZ_BAAAEJ010000003.1"/>
</dbReference>
<dbReference type="GO" id="GO:0016301">
    <property type="term" value="F:kinase activity"/>
    <property type="evidence" value="ECO:0007669"/>
    <property type="project" value="UniProtKB-KW"/>
</dbReference>
<proteinExistence type="predicted"/>
<gene>
    <name evidence="2" type="ORF">GCM10009093_04480</name>
</gene>
<dbReference type="Pfam" id="PF00485">
    <property type="entry name" value="PRK"/>
    <property type="match status" value="1"/>
</dbReference>
<sequence length="275" mass="30451">MIDPRLLQVVGDFLYPYLENDRPALIGPPLIGIAGSQGSGKSTLAAHLAKTLGGVSLSLDDVYRTKAERQALGRTLHPLFETRGPPLTHDLGLLDQVLRDLQQATPDSRTPLPAFDKLADDRCPQNEWPVFVGRPKIIILEGWCLGAEPEPDERLCAPINDMEAKLDPDAVWRRAINGALAAGYADLRARLDGLIYLRAPSFERVLDWRCQQEAGLMGVAGVDEDRRSALKDFIARFERLTRWMMQGGIVADLEIRLDDARRLIVSPQEAPISEG</sequence>
<keyword evidence="3" id="KW-1185">Reference proteome</keyword>